<dbReference type="PRINTS" id="PR00035">
    <property type="entry name" value="HTHGNTR"/>
</dbReference>
<sequence>MYVHDVIKRFFYIIVSSMKLTIDHKSQVPLHVQAEALLRKLIESPEYAGGKLLPNEVDLSKELGISRTTLRQSINKLVYDGLLSRKKGVGTRVAESKSLSSKSKNWMSFSQEMSARGIPIRNFELHVSWVYPEKRLASFFQIKEDKKVLKLVRLRGRPEGPFVYFESYFHPNVGLTGEEDYKAPLYEMLEKEHAVVAMISKEEISALLADEFIAAKLETDIGSPILFRKRFVYDIDEKPIEYNLGFYKADSFIYTVESRRD</sequence>
<organism evidence="5 6">
    <name type="scientific">Pedobacter terrae</name>
    <dbReference type="NCBI Taxonomy" id="405671"/>
    <lineage>
        <taxon>Bacteria</taxon>
        <taxon>Pseudomonadati</taxon>
        <taxon>Bacteroidota</taxon>
        <taxon>Sphingobacteriia</taxon>
        <taxon>Sphingobacteriales</taxon>
        <taxon>Sphingobacteriaceae</taxon>
        <taxon>Pedobacter</taxon>
    </lineage>
</organism>
<dbReference type="SMART" id="SM00866">
    <property type="entry name" value="UTRA"/>
    <property type="match status" value="1"/>
</dbReference>
<evidence type="ECO:0000256" key="2">
    <source>
        <dbReference type="ARBA" id="ARBA00023125"/>
    </source>
</evidence>
<dbReference type="SMART" id="SM00345">
    <property type="entry name" value="HTH_GNTR"/>
    <property type="match status" value="1"/>
</dbReference>
<evidence type="ECO:0000313" key="5">
    <source>
        <dbReference type="EMBL" id="SDF98590.1"/>
    </source>
</evidence>
<dbReference type="Gene3D" id="3.40.1410.10">
    <property type="entry name" value="Chorismate lyase-like"/>
    <property type="match status" value="1"/>
</dbReference>
<dbReference type="SUPFAM" id="SSF64288">
    <property type="entry name" value="Chorismate lyase-like"/>
    <property type="match status" value="1"/>
</dbReference>
<keyword evidence="2" id="KW-0238">DNA-binding</keyword>
<dbReference type="InterPro" id="IPR050679">
    <property type="entry name" value="Bact_HTH_transcr_reg"/>
</dbReference>
<proteinExistence type="predicted"/>
<dbReference type="InterPro" id="IPR036388">
    <property type="entry name" value="WH-like_DNA-bd_sf"/>
</dbReference>
<evidence type="ECO:0000256" key="1">
    <source>
        <dbReference type="ARBA" id="ARBA00023015"/>
    </source>
</evidence>
<keyword evidence="1" id="KW-0805">Transcription regulation</keyword>
<dbReference type="AlphaFoldDB" id="A0A1G7QLS8"/>
<dbReference type="SUPFAM" id="SSF46785">
    <property type="entry name" value="Winged helix' DNA-binding domain"/>
    <property type="match status" value="1"/>
</dbReference>
<protein>
    <submittedName>
        <fullName evidence="5">GntR family transcriptional regulator</fullName>
    </submittedName>
</protein>
<dbReference type="STRING" id="405671.SAMN05421827_102322"/>
<dbReference type="PANTHER" id="PTHR44846:SF1">
    <property type="entry name" value="MANNOSYL-D-GLYCERATE TRANSPORT_METABOLISM SYSTEM REPRESSOR MNGR-RELATED"/>
    <property type="match status" value="1"/>
</dbReference>
<dbReference type="PROSITE" id="PS50949">
    <property type="entry name" value="HTH_GNTR"/>
    <property type="match status" value="1"/>
</dbReference>
<reference evidence="6" key="1">
    <citation type="submission" date="2016-10" db="EMBL/GenBank/DDBJ databases">
        <authorList>
            <person name="Varghese N."/>
            <person name="Submissions S."/>
        </authorList>
    </citation>
    <scope>NUCLEOTIDE SEQUENCE [LARGE SCALE GENOMIC DNA]</scope>
    <source>
        <strain evidence="6">DSM 17933</strain>
    </source>
</reference>
<evidence type="ECO:0000259" key="4">
    <source>
        <dbReference type="PROSITE" id="PS50949"/>
    </source>
</evidence>
<name>A0A1G7QLS8_9SPHI</name>
<dbReference type="GO" id="GO:0003677">
    <property type="term" value="F:DNA binding"/>
    <property type="evidence" value="ECO:0007669"/>
    <property type="project" value="UniProtKB-KW"/>
</dbReference>
<dbReference type="Proteomes" id="UP000199643">
    <property type="component" value="Unassembled WGS sequence"/>
</dbReference>
<dbReference type="Pfam" id="PF07702">
    <property type="entry name" value="UTRA"/>
    <property type="match status" value="1"/>
</dbReference>
<feature type="domain" description="HTH gntR-type" evidence="4">
    <location>
        <begin position="28"/>
        <end position="96"/>
    </location>
</feature>
<dbReference type="InterPro" id="IPR036390">
    <property type="entry name" value="WH_DNA-bd_sf"/>
</dbReference>
<gene>
    <name evidence="5" type="ORF">SAMN05421827_102322</name>
</gene>
<dbReference type="InterPro" id="IPR000524">
    <property type="entry name" value="Tscrpt_reg_HTH_GntR"/>
</dbReference>
<keyword evidence="3" id="KW-0804">Transcription</keyword>
<dbReference type="GO" id="GO:0003700">
    <property type="term" value="F:DNA-binding transcription factor activity"/>
    <property type="evidence" value="ECO:0007669"/>
    <property type="project" value="InterPro"/>
</dbReference>
<dbReference type="InterPro" id="IPR011663">
    <property type="entry name" value="UTRA"/>
</dbReference>
<accession>A0A1G7QLS8</accession>
<evidence type="ECO:0000313" key="6">
    <source>
        <dbReference type="Proteomes" id="UP000199643"/>
    </source>
</evidence>
<dbReference type="GO" id="GO:0045892">
    <property type="term" value="P:negative regulation of DNA-templated transcription"/>
    <property type="evidence" value="ECO:0007669"/>
    <property type="project" value="TreeGrafter"/>
</dbReference>
<dbReference type="Pfam" id="PF00392">
    <property type="entry name" value="GntR"/>
    <property type="match status" value="1"/>
</dbReference>
<dbReference type="Gene3D" id="1.10.10.10">
    <property type="entry name" value="Winged helix-like DNA-binding domain superfamily/Winged helix DNA-binding domain"/>
    <property type="match status" value="1"/>
</dbReference>
<dbReference type="InterPro" id="IPR028978">
    <property type="entry name" value="Chorismate_lyase_/UTRA_dom_sf"/>
</dbReference>
<dbReference type="EMBL" id="FNCH01000002">
    <property type="protein sequence ID" value="SDF98590.1"/>
    <property type="molecule type" value="Genomic_DNA"/>
</dbReference>
<keyword evidence="6" id="KW-1185">Reference proteome</keyword>
<dbReference type="CDD" id="cd07377">
    <property type="entry name" value="WHTH_GntR"/>
    <property type="match status" value="1"/>
</dbReference>
<dbReference type="PANTHER" id="PTHR44846">
    <property type="entry name" value="MANNOSYL-D-GLYCERATE TRANSPORT/METABOLISM SYSTEM REPRESSOR MNGR-RELATED"/>
    <property type="match status" value="1"/>
</dbReference>
<evidence type="ECO:0000256" key="3">
    <source>
        <dbReference type="ARBA" id="ARBA00023163"/>
    </source>
</evidence>